<dbReference type="EMBL" id="KI980001">
    <property type="protein sequence ID" value="EXK75625.1"/>
    <property type="molecule type" value="Genomic_DNA"/>
</dbReference>
<evidence type="ECO:0000313" key="2">
    <source>
        <dbReference type="Proteomes" id="UP000030663"/>
    </source>
</evidence>
<organism evidence="1 2">
    <name type="scientific">Fusarium oxysporum f. sp. raphani 54005</name>
    <dbReference type="NCBI Taxonomy" id="1089458"/>
    <lineage>
        <taxon>Eukaryota</taxon>
        <taxon>Fungi</taxon>
        <taxon>Dikarya</taxon>
        <taxon>Ascomycota</taxon>
        <taxon>Pezizomycotina</taxon>
        <taxon>Sordariomycetes</taxon>
        <taxon>Hypocreomycetidae</taxon>
        <taxon>Hypocreales</taxon>
        <taxon>Nectriaceae</taxon>
        <taxon>Fusarium</taxon>
        <taxon>Fusarium oxysporum species complex</taxon>
    </lineage>
</organism>
<dbReference type="AlphaFoldDB" id="X0B0I0"/>
<dbReference type="HOGENOM" id="CLU_1102831_0_0_1"/>
<proteinExistence type="predicted"/>
<protein>
    <submittedName>
        <fullName evidence="1">Uncharacterized protein</fullName>
    </submittedName>
</protein>
<gene>
    <name evidence="1" type="ORF">FOQG_19608</name>
</gene>
<keyword evidence="2" id="KW-1185">Reference proteome</keyword>
<evidence type="ECO:0000313" key="1">
    <source>
        <dbReference type="EMBL" id="EXK75625.1"/>
    </source>
</evidence>
<sequence length="252" mass="28635">MIKVNDDTGTPEILGYDKGKYFETWVDFDSIDYDGNADLGGFPTKTMDQYGQPPAALHVSGELQPLETYLAPPSRFKNGQTLLILLYLLCPDNGSLFAHFAPSSLPALPSPKSWSHLQEYTVVSNEVFQKLKELNITLEGDCEISYASILHEDEMFLWLPKDNKLWCIPISCEELSRRSDCYLMFANEFATLERIVAKVKLGDKARNEARCVVALARKTDGAHLGYYCRQWYNAWISLGGRRLDYVTLLRPF</sequence>
<reference evidence="1 2" key="1">
    <citation type="submission" date="2011-11" db="EMBL/GenBank/DDBJ databases">
        <title>The Genome Sequence of Fusarium oxysporum PHW815.</title>
        <authorList>
            <consortium name="The Broad Institute Genome Sequencing Platform"/>
            <person name="Ma L.-J."/>
            <person name="Gale L.R."/>
            <person name="Schwartz D.C."/>
            <person name="Zhou S."/>
            <person name="Corby-Kistler H."/>
            <person name="Young S.K."/>
            <person name="Zeng Q."/>
            <person name="Gargeya S."/>
            <person name="Fitzgerald M."/>
            <person name="Haas B."/>
            <person name="Abouelleil A."/>
            <person name="Alvarado L."/>
            <person name="Arachchi H.M."/>
            <person name="Berlin A."/>
            <person name="Brown A."/>
            <person name="Chapman S.B."/>
            <person name="Chen Z."/>
            <person name="Dunbar C."/>
            <person name="Freedman E."/>
            <person name="Gearin G."/>
            <person name="Goldberg J."/>
            <person name="Griggs A."/>
            <person name="Gujja S."/>
            <person name="Heiman D."/>
            <person name="Howarth C."/>
            <person name="Larson L."/>
            <person name="Lui A."/>
            <person name="MacDonald P.J.P."/>
            <person name="Montmayeur A."/>
            <person name="Murphy C."/>
            <person name="Neiman D."/>
            <person name="Pearson M."/>
            <person name="Priest M."/>
            <person name="Roberts A."/>
            <person name="Saif S."/>
            <person name="Shea T."/>
            <person name="Shenoy N."/>
            <person name="Sisk P."/>
            <person name="Stolte C."/>
            <person name="Sykes S."/>
            <person name="Wortman J."/>
            <person name="Nusbaum C."/>
            <person name="Birren B."/>
        </authorList>
    </citation>
    <scope>NUCLEOTIDE SEQUENCE [LARGE SCALE GENOMIC DNA]</scope>
    <source>
        <strain evidence="1 2">54005</strain>
    </source>
</reference>
<name>X0B0I0_FUSOX</name>
<accession>X0B0I0</accession>
<dbReference type="Proteomes" id="UP000030663">
    <property type="component" value="Unassembled WGS sequence"/>
</dbReference>